<accession>A0A813QIG1</accession>
<feature type="transmembrane region" description="Helical" evidence="1">
    <location>
        <begin position="69"/>
        <end position="89"/>
    </location>
</feature>
<keyword evidence="1" id="KW-1133">Transmembrane helix</keyword>
<evidence type="ECO:0000256" key="2">
    <source>
        <dbReference type="SAM" id="SignalP"/>
    </source>
</evidence>
<name>A0A813QIG1_ADIRI</name>
<sequence>MSLPAVCIFQLILFLYEYLAWQLEIKNLTTHKHYREAVGMNVQFFTVQINSLPHLAAAYVYYHRMKRSMLLYVPYLMLFTFGQLMSWWLPYFFRIGFWYLDGTGEKLRQYQQYHAHYHRILPRFKNHEIIPDTEHTILIVLTCITVVLTIRSVYSSRMSSDSKIKAK</sequence>
<comment type="caution">
    <text evidence="3">The sequence shown here is derived from an EMBL/GenBank/DDBJ whole genome shotgun (WGS) entry which is preliminary data.</text>
</comment>
<keyword evidence="2" id="KW-0732">Signal</keyword>
<reference evidence="3" key="1">
    <citation type="submission" date="2021-02" db="EMBL/GenBank/DDBJ databases">
        <authorList>
            <person name="Nowell W R."/>
        </authorList>
    </citation>
    <scope>NUCLEOTIDE SEQUENCE</scope>
</reference>
<feature type="transmembrane region" description="Helical" evidence="1">
    <location>
        <begin position="135"/>
        <end position="154"/>
    </location>
</feature>
<protein>
    <submittedName>
        <fullName evidence="3">Uncharacterized protein</fullName>
    </submittedName>
</protein>
<evidence type="ECO:0000313" key="4">
    <source>
        <dbReference type="Proteomes" id="UP000663852"/>
    </source>
</evidence>
<gene>
    <name evidence="3" type="ORF">EDS130_LOCUS3142</name>
</gene>
<feature type="signal peptide" evidence="2">
    <location>
        <begin position="1"/>
        <end position="22"/>
    </location>
</feature>
<dbReference type="EMBL" id="CAJNOJ010000008">
    <property type="protein sequence ID" value="CAF0767950.1"/>
    <property type="molecule type" value="Genomic_DNA"/>
</dbReference>
<dbReference type="Proteomes" id="UP000663852">
    <property type="component" value="Unassembled WGS sequence"/>
</dbReference>
<evidence type="ECO:0000256" key="1">
    <source>
        <dbReference type="SAM" id="Phobius"/>
    </source>
</evidence>
<organism evidence="3 4">
    <name type="scientific">Adineta ricciae</name>
    <name type="common">Rotifer</name>
    <dbReference type="NCBI Taxonomy" id="249248"/>
    <lineage>
        <taxon>Eukaryota</taxon>
        <taxon>Metazoa</taxon>
        <taxon>Spiralia</taxon>
        <taxon>Gnathifera</taxon>
        <taxon>Rotifera</taxon>
        <taxon>Eurotatoria</taxon>
        <taxon>Bdelloidea</taxon>
        <taxon>Adinetida</taxon>
        <taxon>Adinetidae</taxon>
        <taxon>Adineta</taxon>
    </lineage>
</organism>
<feature type="transmembrane region" description="Helical" evidence="1">
    <location>
        <begin position="38"/>
        <end position="62"/>
    </location>
</feature>
<dbReference type="AlphaFoldDB" id="A0A813QIG1"/>
<evidence type="ECO:0000313" key="3">
    <source>
        <dbReference type="EMBL" id="CAF0767950.1"/>
    </source>
</evidence>
<feature type="chain" id="PRO_5032789397" evidence="2">
    <location>
        <begin position="23"/>
        <end position="167"/>
    </location>
</feature>
<dbReference type="OrthoDB" id="10010790at2759"/>
<keyword evidence="1" id="KW-0472">Membrane</keyword>
<keyword evidence="1" id="KW-0812">Transmembrane</keyword>
<proteinExistence type="predicted"/>